<dbReference type="GeneID" id="61933389"/>
<sequence>MDASGAKVLKVRFKHQRRHFEATVTFAGTIATVVLSTLPHYPFTVDLDAPEDVTLTLPSDREGAKPVICGSLDNVPFLAEALNAARTALWLMPKQPPHHV</sequence>
<name>A0A0C4WV30_9GAMM</name>
<keyword evidence="1" id="KW-0812">Transmembrane</keyword>
<dbReference type="Proteomes" id="UP000068210">
    <property type="component" value="Plasmid pAcX50f"/>
</dbReference>
<feature type="transmembrane region" description="Helical" evidence="1">
    <location>
        <begin position="20"/>
        <end position="41"/>
    </location>
</feature>
<proteinExistence type="predicted"/>
<dbReference type="AlphaFoldDB" id="A0A0C4WV30"/>
<evidence type="ECO:0000256" key="1">
    <source>
        <dbReference type="SAM" id="Phobius"/>
    </source>
</evidence>
<keyword evidence="1" id="KW-1133">Transmembrane helix</keyword>
<accession>A0A0C4WV30</accession>
<geneLocation type="plasmid" evidence="2 3">
    <name>pAcX50f</name>
</geneLocation>
<keyword evidence="2" id="KW-0614">Plasmid</keyword>
<keyword evidence="3" id="KW-1185">Reference proteome</keyword>
<protein>
    <submittedName>
        <fullName evidence="2">Uncharacterized protein</fullName>
    </submittedName>
</protein>
<dbReference type="HOGENOM" id="CLU_2289134_0_0_6"/>
<dbReference type="RefSeq" id="WP_040107353.1">
    <property type="nucleotide sequence ID" value="NZ_CP010421.1"/>
</dbReference>
<reference evidence="2 3" key="1">
    <citation type="journal article" date="2015" name="PLoS ONE">
        <title>Azotobacter Genomes: The Genome of Azotobacter chroococcum NCIMB 8003 (ATCC 4412).</title>
        <authorList>
            <person name="Robson R.L."/>
            <person name="Jones R."/>
            <person name="Robson R.M."/>
            <person name="Schwartz A."/>
            <person name="Richardson T.H."/>
        </authorList>
    </citation>
    <scope>NUCLEOTIDE SEQUENCE [LARGE SCALE GENOMIC DNA]</scope>
    <source>
        <strain evidence="2 3">NCIMB 8003</strain>
        <plasmid evidence="3">Plasmid pAcX50f</plasmid>
    </source>
</reference>
<evidence type="ECO:0000313" key="2">
    <source>
        <dbReference type="EMBL" id="AJE23805.1"/>
    </source>
</evidence>
<evidence type="ECO:0000313" key="3">
    <source>
        <dbReference type="Proteomes" id="UP000068210"/>
    </source>
</evidence>
<organism evidence="2 3">
    <name type="scientific">Azotobacter chroococcum NCIMB 8003</name>
    <dbReference type="NCBI Taxonomy" id="1328314"/>
    <lineage>
        <taxon>Bacteria</taxon>
        <taxon>Pseudomonadati</taxon>
        <taxon>Pseudomonadota</taxon>
        <taxon>Gammaproteobacteria</taxon>
        <taxon>Pseudomonadales</taxon>
        <taxon>Pseudomonadaceae</taxon>
        <taxon>Azotobacter</taxon>
    </lineage>
</organism>
<gene>
    <name evidence="2" type="ORF">Achr_f1100</name>
</gene>
<dbReference type="EMBL" id="CP010421">
    <property type="protein sequence ID" value="AJE23805.1"/>
    <property type="molecule type" value="Genomic_DNA"/>
</dbReference>
<dbReference type="KEGG" id="acx:Achr_f1100"/>
<keyword evidence="1" id="KW-0472">Membrane</keyword>